<organism evidence="1 2">
    <name type="scientific">Aquipluma nitroreducens</name>
    <dbReference type="NCBI Taxonomy" id="2010828"/>
    <lineage>
        <taxon>Bacteria</taxon>
        <taxon>Pseudomonadati</taxon>
        <taxon>Bacteroidota</taxon>
        <taxon>Bacteroidia</taxon>
        <taxon>Marinilabiliales</taxon>
        <taxon>Prolixibacteraceae</taxon>
        <taxon>Aquipluma</taxon>
    </lineage>
</organism>
<dbReference type="Proteomes" id="UP001193389">
    <property type="component" value="Chromosome"/>
</dbReference>
<sequence>MMLPLYANPPTVFNAAKSFDVKSIVVVPPVLVPPLGSVGCGSLDLLHEFSNAGAKNNKLPLINALLKNSFLSIFNVFEVYNLKIHS</sequence>
<gene>
    <name evidence="1" type="ORF">AQPE_0706</name>
</gene>
<evidence type="ECO:0000313" key="1">
    <source>
        <dbReference type="EMBL" id="BBE16566.1"/>
    </source>
</evidence>
<dbReference type="EMBL" id="AP018694">
    <property type="protein sequence ID" value="BBE16566.1"/>
    <property type="molecule type" value="Genomic_DNA"/>
</dbReference>
<accession>A0A5K7S4W2</accession>
<protein>
    <submittedName>
        <fullName evidence="1">Uncharacterized protein</fullName>
    </submittedName>
</protein>
<dbReference type="AlphaFoldDB" id="A0A5K7S4W2"/>
<evidence type="ECO:0000313" key="2">
    <source>
        <dbReference type="Proteomes" id="UP001193389"/>
    </source>
</evidence>
<proteinExistence type="predicted"/>
<name>A0A5K7S4W2_9BACT</name>
<dbReference type="KEGG" id="anf:AQPE_0706"/>
<reference evidence="1" key="1">
    <citation type="journal article" date="2020" name="Int. J. Syst. Evol. Microbiol.">
        <title>Aquipluma nitroreducens gen. nov. sp. nov., a novel facultatively anaerobic bacterium isolated from a freshwater lake.</title>
        <authorList>
            <person name="Watanabe M."/>
            <person name="Kojima H."/>
            <person name="Fukui M."/>
        </authorList>
    </citation>
    <scope>NUCLEOTIDE SEQUENCE</scope>
    <source>
        <strain evidence="1">MeG22</strain>
    </source>
</reference>
<keyword evidence="2" id="KW-1185">Reference proteome</keyword>